<dbReference type="Proteomes" id="UP000464468">
    <property type="component" value="Chromosome"/>
</dbReference>
<organism evidence="2 3">
    <name type="scientific">Sphingomonas changnyeongensis</name>
    <dbReference type="NCBI Taxonomy" id="2698679"/>
    <lineage>
        <taxon>Bacteria</taxon>
        <taxon>Pseudomonadati</taxon>
        <taxon>Pseudomonadota</taxon>
        <taxon>Alphaproteobacteria</taxon>
        <taxon>Sphingomonadales</taxon>
        <taxon>Sphingomonadaceae</taxon>
        <taxon>Sphingomonas</taxon>
    </lineage>
</organism>
<feature type="signal peptide" evidence="1">
    <location>
        <begin position="1"/>
        <end position="28"/>
    </location>
</feature>
<dbReference type="KEGG" id="schy:GVO57_03765"/>
<keyword evidence="1" id="KW-0732">Signal</keyword>
<name>A0A7Z2NUM6_9SPHN</name>
<dbReference type="PROSITE" id="PS51318">
    <property type="entry name" value="TAT"/>
    <property type="match status" value="1"/>
</dbReference>
<evidence type="ECO:0000256" key="1">
    <source>
        <dbReference type="SAM" id="SignalP"/>
    </source>
</evidence>
<dbReference type="PROSITE" id="PS51257">
    <property type="entry name" value="PROKAR_LIPOPROTEIN"/>
    <property type="match status" value="1"/>
</dbReference>
<sequence>MARTALWRVRRAALWLCAALLACALAGAAVPVRAAAPAQAVDPDDALLFDLRIQGLQLGGGVRAYDTAAGLCLNLPDLIDGLKIALTFAADGQSVDGWAFEESRRIRIDRVAGAVQLAGGTARLDPRTIWDAPGGWCVRAADLERWLDLAFDVDLPGAVIGVRTTGRLPIEAALKRSARAERLRATASGPAVPARQVALPYRLWRTPAIDANISFTADRPAPGRMGWQSRYELFAAGEVARMSADMRLISDQKAMPQALRLRLFRADPAGRLLGPLRATQIELGDVVSPSTPLTVQATPGRGIALSNRPLGLNARRDLIDFAGPMPVGWDVELYRNGELLRSETGAASGRYEFRDVELRLGLNDFELVQYGPQGQVRRQRRTLNIGAQVPGRANAGGRRCWSRTGAT</sequence>
<accession>A0A7Z2NUM6</accession>
<feature type="chain" id="PRO_5031253992" evidence="1">
    <location>
        <begin position="29"/>
        <end position="407"/>
    </location>
</feature>
<evidence type="ECO:0000313" key="2">
    <source>
        <dbReference type="EMBL" id="QHL90110.1"/>
    </source>
</evidence>
<proteinExistence type="predicted"/>
<keyword evidence="3" id="KW-1185">Reference proteome</keyword>
<reference evidence="2 3" key="1">
    <citation type="submission" date="2020-01" db="EMBL/GenBank/DDBJ databases">
        <title>Sphingomonas sp. C33 whole genome sequece.</title>
        <authorList>
            <person name="Park C."/>
        </authorList>
    </citation>
    <scope>NUCLEOTIDE SEQUENCE [LARGE SCALE GENOMIC DNA]</scope>
    <source>
        <strain evidence="2 3">C33</strain>
    </source>
</reference>
<dbReference type="AlphaFoldDB" id="A0A7Z2NUM6"/>
<dbReference type="EMBL" id="CP047895">
    <property type="protein sequence ID" value="QHL90110.1"/>
    <property type="molecule type" value="Genomic_DNA"/>
</dbReference>
<gene>
    <name evidence="2" type="ORF">GVO57_03765</name>
</gene>
<protein>
    <submittedName>
        <fullName evidence="2">Uncharacterized protein</fullName>
    </submittedName>
</protein>
<evidence type="ECO:0000313" key="3">
    <source>
        <dbReference type="Proteomes" id="UP000464468"/>
    </source>
</evidence>
<dbReference type="RefSeq" id="WP_160591977.1">
    <property type="nucleotide sequence ID" value="NZ_CP047895.1"/>
</dbReference>
<dbReference type="InterPro" id="IPR006311">
    <property type="entry name" value="TAT_signal"/>
</dbReference>